<evidence type="ECO:0000313" key="2">
    <source>
        <dbReference type="EMBL" id="PIC21091.1"/>
    </source>
</evidence>
<feature type="region of interest" description="Disordered" evidence="1">
    <location>
        <begin position="1"/>
        <end position="22"/>
    </location>
</feature>
<comment type="caution">
    <text evidence="2">The sequence shown here is derived from an EMBL/GenBank/DDBJ whole genome shotgun (WGS) entry which is preliminary data.</text>
</comment>
<accession>A0A2G5T1V4</accession>
<gene>
    <name evidence="2" type="primary">Cnig_chr_X.g26059</name>
    <name evidence="2" type="ORF">B9Z55_026059</name>
</gene>
<dbReference type="AlphaFoldDB" id="A0A2G5T1V4"/>
<evidence type="ECO:0000313" key="3">
    <source>
        <dbReference type="Proteomes" id="UP000230233"/>
    </source>
</evidence>
<feature type="compositionally biased region" description="Basic and acidic residues" evidence="1">
    <location>
        <begin position="1"/>
        <end position="10"/>
    </location>
</feature>
<keyword evidence="3" id="KW-1185">Reference proteome</keyword>
<proteinExistence type="predicted"/>
<evidence type="ECO:0000256" key="1">
    <source>
        <dbReference type="SAM" id="MobiDB-lite"/>
    </source>
</evidence>
<organism evidence="2 3">
    <name type="scientific">Caenorhabditis nigoni</name>
    <dbReference type="NCBI Taxonomy" id="1611254"/>
    <lineage>
        <taxon>Eukaryota</taxon>
        <taxon>Metazoa</taxon>
        <taxon>Ecdysozoa</taxon>
        <taxon>Nematoda</taxon>
        <taxon>Chromadorea</taxon>
        <taxon>Rhabditida</taxon>
        <taxon>Rhabditina</taxon>
        <taxon>Rhabditomorpha</taxon>
        <taxon>Rhabditoidea</taxon>
        <taxon>Rhabditidae</taxon>
        <taxon>Peloderinae</taxon>
        <taxon>Caenorhabditis</taxon>
    </lineage>
</organism>
<name>A0A2G5T1V4_9PELO</name>
<sequence length="83" mass="9837">MTLNEKDIKVKPMTNGPKRTKMEPEWIVQPVVVKQENVKSIKMEILDYQEQAEYGHMELHGETSEPERFFRELDHDFGFFHGS</sequence>
<reference evidence="3" key="1">
    <citation type="submission" date="2017-10" db="EMBL/GenBank/DDBJ databases">
        <title>Rapid genome shrinkage in a self-fertile nematode reveals novel sperm competition proteins.</title>
        <authorList>
            <person name="Yin D."/>
            <person name="Schwarz E.M."/>
            <person name="Thomas C.G."/>
            <person name="Felde R.L."/>
            <person name="Korf I.F."/>
            <person name="Cutter A.D."/>
            <person name="Schartner C.M."/>
            <person name="Ralston E.J."/>
            <person name="Meyer B.J."/>
            <person name="Haag E.S."/>
        </authorList>
    </citation>
    <scope>NUCLEOTIDE SEQUENCE [LARGE SCALE GENOMIC DNA]</scope>
    <source>
        <strain evidence="3">JU1422</strain>
    </source>
</reference>
<protein>
    <submittedName>
        <fullName evidence="2">Uncharacterized protein</fullName>
    </submittedName>
</protein>
<dbReference type="Proteomes" id="UP000230233">
    <property type="component" value="Chromosome X"/>
</dbReference>
<dbReference type="EMBL" id="PDUG01000006">
    <property type="protein sequence ID" value="PIC21091.1"/>
    <property type="molecule type" value="Genomic_DNA"/>
</dbReference>